<dbReference type="Pfam" id="PF00561">
    <property type="entry name" value="Abhydrolase_1"/>
    <property type="match status" value="1"/>
</dbReference>
<name>A0A3N7HU66_9BURK</name>
<evidence type="ECO:0000313" key="6">
    <source>
        <dbReference type="Proteomes" id="UP000267464"/>
    </source>
</evidence>
<dbReference type="PRINTS" id="PR00793">
    <property type="entry name" value="PROAMNOPTASE"/>
</dbReference>
<accession>A0A3N7HU66</accession>
<evidence type="ECO:0000256" key="2">
    <source>
        <dbReference type="ARBA" id="ARBA00022801"/>
    </source>
</evidence>
<dbReference type="SUPFAM" id="SSF53474">
    <property type="entry name" value="alpha/beta-Hydrolases"/>
    <property type="match status" value="1"/>
</dbReference>
<reference evidence="5 6" key="1">
    <citation type="submission" date="2018-08" db="EMBL/GenBank/DDBJ databases">
        <authorList>
            <person name="Khan S.A."/>
            <person name="Jeon C.O."/>
            <person name="Chun B.H."/>
            <person name="Jeong S.E."/>
        </authorList>
    </citation>
    <scope>NUCLEOTIDE SEQUENCE [LARGE SCALE GENOMIC DNA]</scope>
    <source>
        <strain evidence="5 6">S-16</strain>
    </source>
</reference>
<proteinExistence type="inferred from homology"/>
<feature type="chain" id="PRO_5018231749" evidence="3">
    <location>
        <begin position="25"/>
        <end position="325"/>
    </location>
</feature>
<keyword evidence="2 5" id="KW-0378">Hydrolase</keyword>
<keyword evidence="6" id="KW-1185">Reference proteome</keyword>
<feature type="signal peptide" evidence="3">
    <location>
        <begin position="1"/>
        <end position="24"/>
    </location>
</feature>
<dbReference type="EMBL" id="QUSW01000001">
    <property type="protein sequence ID" value="RQP25804.1"/>
    <property type="molecule type" value="Genomic_DNA"/>
</dbReference>
<comment type="similarity">
    <text evidence="1">Belongs to the peptidase S33 family.</text>
</comment>
<sequence>MGLRDWVRYTGAIGLAFVSALAAAAPAVRTGTVDTPDGQLYYETHGEGPAVFMLAGGPGAPRTSLMPEFDHLAARHTVVYFDYIGRGRSSDLPAGKHHSPERDAMDVERLRQALGFERIALIGHSYGGYPALAYAGMFPQRLTHLVISSSGHSAESWQRNIDNVNRFVENQYPETWKKLSELRQRGVKTCANDYQDLYGEPIGQLYWHDQAKAALRKPVSTDPRDKFKRVVYCDMIGDDSEMKVGGTMAHFDARPALAKVKLPVLVTAGRYDPVSPPVVAYEIGEAFKAGPAQVRIFDNSSHRPWVEEGEAYFKVLDAFLGDPAM</sequence>
<dbReference type="Proteomes" id="UP000267464">
    <property type="component" value="Unassembled WGS sequence"/>
</dbReference>
<dbReference type="InterPro" id="IPR050266">
    <property type="entry name" value="AB_hydrolase_sf"/>
</dbReference>
<dbReference type="RefSeq" id="WP_124538464.1">
    <property type="nucleotide sequence ID" value="NZ_QUSW01000001.1"/>
</dbReference>
<dbReference type="InterPro" id="IPR029058">
    <property type="entry name" value="AB_hydrolase_fold"/>
</dbReference>
<evidence type="ECO:0000259" key="4">
    <source>
        <dbReference type="Pfam" id="PF00561"/>
    </source>
</evidence>
<reference evidence="5 6" key="2">
    <citation type="submission" date="2018-12" db="EMBL/GenBank/DDBJ databases">
        <title>Rhizobacter gummiphilus sp. nov., a rubber-degrading bacterium isolated from the soil of a botanical garden in Japan.</title>
        <authorList>
            <person name="Shunsuke S.S."/>
        </authorList>
    </citation>
    <scope>NUCLEOTIDE SEQUENCE [LARGE SCALE GENOMIC DNA]</scope>
    <source>
        <strain evidence="5 6">S-16</strain>
    </source>
</reference>
<dbReference type="PRINTS" id="PR00111">
    <property type="entry name" value="ABHYDROLASE"/>
</dbReference>
<keyword evidence="3" id="KW-0732">Signal</keyword>
<dbReference type="Gene3D" id="3.40.50.1820">
    <property type="entry name" value="alpha/beta hydrolase"/>
    <property type="match status" value="1"/>
</dbReference>
<dbReference type="GO" id="GO:0008233">
    <property type="term" value="F:peptidase activity"/>
    <property type="evidence" value="ECO:0007669"/>
    <property type="project" value="InterPro"/>
</dbReference>
<dbReference type="InterPro" id="IPR002410">
    <property type="entry name" value="Peptidase_S33"/>
</dbReference>
<comment type="caution">
    <text evidence="5">The sequence shown here is derived from an EMBL/GenBank/DDBJ whole genome shotgun (WGS) entry which is preliminary data.</text>
</comment>
<evidence type="ECO:0000256" key="1">
    <source>
        <dbReference type="ARBA" id="ARBA00010088"/>
    </source>
</evidence>
<gene>
    <name evidence="5" type="ORF">DZC73_01685</name>
</gene>
<dbReference type="OrthoDB" id="3663240at2"/>
<organism evidence="5 6">
    <name type="scientific">Piscinibacter terrae</name>
    <dbReference type="NCBI Taxonomy" id="2496871"/>
    <lineage>
        <taxon>Bacteria</taxon>
        <taxon>Pseudomonadati</taxon>
        <taxon>Pseudomonadota</taxon>
        <taxon>Betaproteobacteria</taxon>
        <taxon>Burkholderiales</taxon>
        <taxon>Sphaerotilaceae</taxon>
        <taxon>Piscinibacter</taxon>
    </lineage>
</organism>
<dbReference type="AlphaFoldDB" id="A0A3N7HU66"/>
<dbReference type="GO" id="GO:0006508">
    <property type="term" value="P:proteolysis"/>
    <property type="evidence" value="ECO:0007669"/>
    <property type="project" value="InterPro"/>
</dbReference>
<evidence type="ECO:0000256" key="3">
    <source>
        <dbReference type="SAM" id="SignalP"/>
    </source>
</evidence>
<protein>
    <submittedName>
        <fullName evidence="5">Alpha/beta fold hydrolase</fullName>
    </submittedName>
</protein>
<dbReference type="GO" id="GO:0016020">
    <property type="term" value="C:membrane"/>
    <property type="evidence" value="ECO:0007669"/>
    <property type="project" value="TreeGrafter"/>
</dbReference>
<dbReference type="PANTHER" id="PTHR43798">
    <property type="entry name" value="MONOACYLGLYCEROL LIPASE"/>
    <property type="match status" value="1"/>
</dbReference>
<dbReference type="InterPro" id="IPR000073">
    <property type="entry name" value="AB_hydrolase_1"/>
</dbReference>
<feature type="domain" description="AB hydrolase-1" evidence="4">
    <location>
        <begin position="49"/>
        <end position="302"/>
    </location>
</feature>
<dbReference type="PANTHER" id="PTHR43798:SF33">
    <property type="entry name" value="HYDROLASE, PUTATIVE (AFU_ORTHOLOGUE AFUA_2G14860)-RELATED"/>
    <property type="match status" value="1"/>
</dbReference>
<evidence type="ECO:0000313" key="5">
    <source>
        <dbReference type="EMBL" id="RQP25804.1"/>
    </source>
</evidence>